<sequence length="101" mass="11081">SGVTSLVSCGYVDAFNGFYLNEVDGTYQSNLIFIDKMSSVGGESGGPAYYFSDFSNLRLVTITGIFTASLRTQDNPRYPFGVVMPKEIILANSQLDLITRF</sequence>
<gene>
    <name evidence="1" type="ORF">RPERSI_LOCUS21486</name>
</gene>
<dbReference type="EMBL" id="CAJVQC010063009">
    <property type="protein sequence ID" value="CAG8803265.1"/>
    <property type="molecule type" value="Genomic_DNA"/>
</dbReference>
<proteinExistence type="predicted"/>
<organism evidence="1 2">
    <name type="scientific">Racocetra persica</name>
    <dbReference type="NCBI Taxonomy" id="160502"/>
    <lineage>
        <taxon>Eukaryota</taxon>
        <taxon>Fungi</taxon>
        <taxon>Fungi incertae sedis</taxon>
        <taxon>Mucoromycota</taxon>
        <taxon>Glomeromycotina</taxon>
        <taxon>Glomeromycetes</taxon>
        <taxon>Diversisporales</taxon>
        <taxon>Gigasporaceae</taxon>
        <taxon>Racocetra</taxon>
    </lineage>
</organism>
<accession>A0ACA9RR26</accession>
<evidence type="ECO:0000313" key="2">
    <source>
        <dbReference type="Proteomes" id="UP000789920"/>
    </source>
</evidence>
<keyword evidence="2" id="KW-1185">Reference proteome</keyword>
<evidence type="ECO:0000313" key="1">
    <source>
        <dbReference type="EMBL" id="CAG8803265.1"/>
    </source>
</evidence>
<name>A0ACA9RR26_9GLOM</name>
<protein>
    <submittedName>
        <fullName evidence="1">21695_t:CDS:1</fullName>
    </submittedName>
</protein>
<feature type="non-terminal residue" evidence="1">
    <location>
        <position position="1"/>
    </location>
</feature>
<reference evidence="1" key="1">
    <citation type="submission" date="2021-06" db="EMBL/GenBank/DDBJ databases">
        <authorList>
            <person name="Kallberg Y."/>
            <person name="Tangrot J."/>
            <person name="Rosling A."/>
        </authorList>
    </citation>
    <scope>NUCLEOTIDE SEQUENCE</scope>
    <source>
        <strain evidence="1">MA461A</strain>
    </source>
</reference>
<dbReference type="Proteomes" id="UP000789920">
    <property type="component" value="Unassembled WGS sequence"/>
</dbReference>
<comment type="caution">
    <text evidence="1">The sequence shown here is derived from an EMBL/GenBank/DDBJ whole genome shotgun (WGS) entry which is preliminary data.</text>
</comment>